<sequence length="437" mass="47849">MSEARAQAPPTAPPDFPAPKVSDGRRTAGHVQVPDPTTEDAGPLEMSWKVVSAGALVEPSPTKLRRTSSIAGNILVAETGNGQQAFWLQRKLTEESRSHNYVRIGFPLQPVLLEGEQMQGAWTVTKSEGGQYPFEMVAIKVQAHTNVFPEVEEEETAKKADEAGEKNGDEKEGEEKASKMAREKNSMNEISALQMVKAADPDSIGNVLGAECVVSDEVSVYIVMPYCKEGSLLDKVGASGKNGRLDEVEARKYFVNILNGLATLQKVNLCHRSLTLENMLIRGDQCLISSMGWCLRIPTSEDGSVKHLLEPQLACGKRPEYIAPEVFRNEAFDGFAVDLWAAGVMLYLMLFGNDMLFSAPIPEDPKFQEICMHGNLKSAIDKFQALVPEEKPVSEEAIDLLQSMLRADPAERLTLSQIQDHPWVKASVASPEAKPAT</sequence>
<evidence type="ECO:0000313" key="8">
    <source>
        <dbReference type="EMBL" id="CAB9526469.1"/>
    </source>
</evidence>
<dbReference type="PROSITE" id="PS50011">
    <property type="entry name" value="PROTEIN_KINASE_DOM"/>
    <property type="match status" value="1"/>
</dbReference>
<dbReference type="GO" id="GO:0005634">
    <property type="term" value="C:nucleus"/>
    <property type="evidence" value="ECO:0007669"/>
    <property type="project" value="TreeGrafter"/>
</dbReference>
<keyword evidence="9" id="KW-1185">Reference proteome</keyword>
<dbReference type="PANTHER" id="PTHR24345:SF0">
    <property type="entry name" value="CELL CYCLE SERINE_THREONINE-PROTEIN KINASE CDC5_MSD2"/>
    <property type="match status" value="1"/>
</dbReference>
<feature type="compositionally biased region" description="Basic and acidic residues" evidence="6">
    <location>
        <begin position="156"/>
        <end position="183"/>
    </location>
</feature>
<dbReference type="AlphaFoldDB" id="A0A9N8EWS1"/>
<dbReference type="SUPFAM" id="SSF56112">
    <property type="entry name" value="Protein kinase-like (PK-like)"/>
    <property type="match status" value="1"/>
</dbReference>
<dbReference type="EMBL" id="CAICTM010001832">
    <property type="protein sequence ID" value="CAB9526469.1"/>
    <property type="molecule type" value="Genomic_DNA"/>
</dbReference>
<dbReference type="Pfam" id="PF00069">
    <property type="entry name" value="Pkinase"/>
    <property type="match status" value="1"/>
</dbReference>
<feature type="domain" description="Protein kinase" evidence="7">
    <location>
        <begin position="106"/>
        <end position="424"/>
    </location>
</feature>
<dbReference type="InterPro" id="IPR011009">
    <property type="entry name" value="Kinase-like_dom_sf"/>
</dbReference>
<dbReference type="GO" id="GO:0005524">
    <property type="term" value="F:ATP binding"/>
    <property type="evidence" value="ECO:0007669"/>
    <property type="project" value="UniProtKB-KW"/>
</dbReference>
<dbReference type="Proteomes" id="UP001153069">
    <property type="component" value="Unassembled WGS sequence"/>
</dbReference>
<evidence type="ECO:0000256" key="4">
    <source>
        <dbReference type="ARBA" id="ARBA00022777"/>
    </source>
</evidence>
<name>A0A9N8EWS1_9STRA</name>
<gene>
    <name evidence="8" type="ORF">SEMRO_1834_G300520.1</name>
</gene>
<organism evidence="8 9">
    <name type="scientific">Seminavis robusta</name>
    <dbReference type="NCBI Taxonomy" id="568900"/>
    <lineage>
        <taxon>Eukaryota</taxon>
        <taxon>Sar</taxon>
        <taxon>Stramenopiles</taxon>
        <taxon>Ochrophyta</taxon>
        <taxon>Bacillariophyta</taxon>
        <taxon>Bacillariophyceae</taxon>
        <taxon>Bacillariophycidae</taxon>
        <taxon>Naviculales</taxon>
        <taxon>Naviculaceae</taxon>
        <taxon>Seminavis</taxon>
    </lineage>
</organism>
<protein>
    <submittedName>
        <fullName evidence="8">MAP kinase-activated protein kinase 2</fullName>
    </submittedName>
</protein>
<evidence type="ECO:0000256" key="1">
    <source>
        <dbReference type="ARBA" id="ARBA00022527"/>
    </source>
</evidence>
<keyword evidence="3" id="KW-0547">Nucleotide-binding</keyword>
<keyword evidence="4 8" id="KW-0418">Kinase</keyword>
<evidence type="ECO:0000256" key="5">
    <source>
        <dbReference type="ARBA" id="ARBA00022840"/>
    </source>
</evidence>
<feature type="region of interest" description="Disordered" evidence="6">
    <location>
        <begin position="1"/>
        <end position="43"/>
    </location>
</feature>
<dbReference type="Gene3D" id="1.10.510.10">
    <property type="entry name" value="Transferase(Phosphotransferase) domain 1"/>
    <property type="match status" value="1"/>
</dbReference>
<comment type="caution">
    <text evidence="8">The sequence shown here is derived from an EMBL/GenBank/DDBJ whole genome shotgun (WGS) entry which is preliminary data.</text>
</comment>
<dbReference type="GO" id="GO:0004674">
    <property type="term" value="F:protein serine/threonine kinase activity"/>
    <property type="evidence" value="ECO:0007669"/>
    <property type="project" value="UniProtKB-KW"/>
</dbReference>
<reference evidence="8" key="1">
    <citation type="submission" date="2020-06" db="EMBL/GenBank/DDBJ databases">
        <authorList>
            <consortium name="Plant Systems Biology data submission"/>
        </authorList>
    </citation>
    <scope>NUCLEOTIDE SEQUENCE</scope>
    <source>
        <strain evidence="8">D6</strain>
    </source>
</reference>
<feature type="region of interest" description="Disordered" evidence="6">
    <location>
        <begin position="150"/>
        <end position="183"/>
    </location>
</feature>
<dbReference type="OrthoDB" id="4062651at2759"/>
<keyword evidence="1" id="KW-0723">Serine/threonine-protein kinase</keyword>
<keyword evidence="5" id="KW-0067">ATP-binding</keyword>
<dbReference type="PANTHER" id="PTHR24345">
    <property type="entry name" value="SERINE/THREONINE-PROTEIN KINASE PLK"/>
    <property type="match status" value="1"/>
</dbReference>
<evidence type="ECO:0000256" key="6">
    <source>
        <dbReference type="SAM" id="MobiDB-lite"/>
    </source>
</evidence>
<evidence type="ECO:0000256" key="2">
    <source>
        <dbReference type="ARBA" id="ARBA00022679"/>
    </source>
</evidence>
<evidence type="ECO:0000313" key="9">
    <source>
        <dbReference type="Proteomes" id="UP001153069"/>
    </source>
</evidence>
<proteinExistence type="predicted"/>
<evidence type="ECO:0000256" key="3">
    <source>
        <dbReference type="ARBA" id="ARBA00022741"/>
    </source>
</evidence>
<evidence type="ECO:0000259" key="7">
    <source>
        <dbReference type="PROSITE" id="PS50011"/>
    </source>
</evidence>
<dbReference type="InterPro" id="IPR000719">
    <property type="entry name" value="Prot_kinase_dom"/>
</dbReference>
<keyword evidence="2" id="KW-0808">Transferase</keyword>
<accession>A0A9N8EWS1</accession>